<reference evidence="1" key="1">
    <citation type="submission" date="2021-01" db="EMBL/GenBank/DDBJ databases">
        <authorList>
            <person name="Corre E."/>
            <person name="Pelletier E."/>
            <person name="Niang G."/>
            <person name="Scheremetjew M."/>
            <person name="Finn R."/>
            <person name="Kale V."/>
            <person name="Holt S."/>
            <person name="Cochrane G."/>
            <person name="Meng A."/>
            <person name="Brown T."/>
            <person name="Cohen L."/>
        </authorList>
    </citation>
    <scope>NUCLEOTIDE SEQUENCE</scope>
    <source>
        <strain evidence="1">RCC927</strain>
    </source>
</reference>
<dbReference type="SUPFAM" id="SSF55550">
    <property type="entry name" value="SH2 domain"/>
    <property type="match status" value="1"/>
</dbReference>
<dbReference type="InterPro" id="IPR036860">
    <property type="entry name" value="SH2_dom_sf"/>
</dbReference>
<name>A0A7S3BIH3_9VIRI</name>
<proteinExistence type="predicted"/>
<protein>
    <recommendedName>
        <fullName evidence="2">SH2 domain-containing protein</fullName>
    </recommendedName>
</protein>
<dbReference type="EMBL" id="HBHY01007159">
    <property type="protein sequence ID" value="CAE0133777.1"/>
    <property type="molecule type" value="Transcribed_RNA"/>
</dbReference>
<accession>A0A7S3BIH3</accession>
<dbReference type="AlphaFoldDB" id="A0A7S3BIH3"/>
<sequence length="496" mass="54419">MQWIMSHQQNEESTLVLAAYKANATQQVLTEIEYIKSRSLLGFHDTEPTRYCSDINGVRVVGGGLARVSTLVAEAAKKTDPNERLMLLRLGRVRQLALWVATSDERVPLDKQPKRTADGEEVQGDAMPAADDISIERTARWIATNIVTLAASNHRIEADLASAAYLRAPQAGQRMVLKMMVEGFEDNTHLKRLIECVVERTCQSCYGHAMQQAQDVYRCGAELWDTCRAATEALGPSRDGRRPEAVPWRVARDVLKAVYQRTLKFKRPLSACDLAYLHRLVCYVDPVPHYAFIELLAFVFPMMRILENSVVARAWDSTNPTFIAGFFTKPEAEALLLGQLGGRPAQPGTFLVRVAATGLWPDPFAVQLIVSYMGPDKAILHRAISDQAMHAFRLESFQKLIVTSVPHRLSGLYQLPHIAPGGTKAISQKDVAHMLGGLSDDDLDMCLTVLKKEEAARPTADTAAAAAEAARQQQRDGAAPEGTAAVAPAAAAVVVN</sequence>
<organism evidence="1">
    <name type="scientific">Prasinoderma singulare</name>
    <dbReference type="NCBI Taxonomy" id="676789"/>
    <lineage>
        <taxon>Eukaryota</taxon>
        <taxon>Viridiplantae</taxon>
        <taxon>Prasinodermophyta</taxon>
        <taxon>Prasinodermophyceae</taxon>
        <taxon>Prasinodermales</taxon>
        <taxon>Prasinodermaceae</taxon>
        <taxon>Prasinoderma</taxon>
    </lineage>
</organism>
<gene>
    <name evidence="1" type="ORF">PSIN1315_LOCUS4628</name>
</gene>
<evidence type="ECO:0000313" key="1">
    <source>
        <dbReference type="EMBL" id="CAE0133777.1"/>
    </source>
</evidence>
<evidence type="ECO:0008006" key="2">
    <source>
        <dbReference type="Google" id="ProtNLM"/>
    </source>
</evidence>